<evidence type="ECO:0000256" key="2">
    <source>
        <dbReference type="ARBA" id="ARBA00022741"/>
    </source>
</evidence>
<dbReference type="InterPro" id="IPR016102">
    <property type="entry name" value="Succinyl-CoA_synth-like"/>
</dbReference>
<keyword evidence="3 4" id="KW-0067">ATP-binding</keyword>
<dbReference type="InterPro" id="IPR043938">
    <property type="entry name" value="Ligase_CoA_dom"/>
</dbReference>
<dbReference type="InterPro" id="IPR051538">
    <property type="entry name" value="Acyl-CoA_Synth/Transferase"/>
</dbReference>
<keyword evidence="2 4" id="KW-0547">Nucleotide-binding</keyword>
<evidence type="ECO:0000256" key="1">
    <source>
        <dbReference type="ARBA" id="ARBA00022598"/>
    </source>
</evidence>
<dbReference type="Gene3D" id="3.30.470.20">
    <property type="entry name" value="ATP-grasp fold, B domain"/>
    <property type="match status" value="1"/>
</dbReference>
<dbReference type="Gene3D" id="3.40.50.720">
    <property type="entry name" value="NAD(P)-binding Rossmann-like Domain"/>
    <property type="match status" value="1"/>
</dbReference>
<dbReference type="SUPFAM" id="SSF51735">
    <property type="entry name" value="NAD(P)-binding Rossmann-fold domains"/>
    <property type="match status" value="1"/>
</dbReference>
<feature type="domain" description="ATP-grasp" evidence="5">
    <location>
        <begin position="496"/>
        <end position="532"/>
    </location>
</feature>
<dbReference type="SMART" id="SM00881">
    <property type="entry name" value="CoA_binding"/>
    <property type="match status" value="1"/>
</dbReference>
<evidence type="ECO:0000259" key="5">
    <source>
        <dbReference type="PROSITE" id="PS50975"/>
    </source>
</evidence>
<reference evidence="6 7" key="1">
    <citation type="submission" date="2020-08" db="EMBL/GenBank/DDBJ databases">
        <title>Bridging the membrane lipid divide: bacteria of the FCB group superphylum have the potential to synthesize archaeal ether lipids.</title>
        <authorList>
            <person name="Villanueva L."/>
            <person name="Von Meijenfeldt F.A.B."/>
            <person name="Westbye A.B."/>
            <person name="Yadav S."/>
            <person name="Hopmans E.C."/>
            <person name="Dutilh B.E."/>
            <person name="Sinninghe Damste J.S."/>
        </authorList>
    </citation>
    <scope>NUCLEOTIDE SEQUENCE [LARGE SCALE GENOMIC DNA]</scope>
    <source>
        <strain evidence="6">NIOZ-UU30</strain>
    </source>
</reference>
<dbReference type="GO" id="GO:0043758">
    <property type="term" value="F:acetate-CoA ligase (ADP-forming) activity"/>
    <property type="evidence" value="ECO:0007669"/>
    <property type="project" value="InterPro"/>
</dbReference>
<dbReference type="InterPro" id="IPR003781">
    <property type="entry name" value="CoA-bd"/>
</dbReference>
<name>A0A8J6TN67_9BACT</name>
<evidence type="ECO:0000313" key="6">
    <source>
        <dbReference type="EMBL" id="MBC8362151.1"/>
    </source>
</evidence>
<dbReference type="EMBL" id="JACNJH010000172">
    <property type="protein sequence ID" value="MBC8362151.1"/>
    <property type="molecule type" value="Genomic_DNA"/>
</dbReference>
<dbReference type="InterPro" id="IPR013815">
    <property type="entry name" value="ATP_grasp_subdomain_1"/>
</dbReference>
<dbReference type="GO" id="GO:0046872">
    <property type="term" value="F:metal ion binding"/>
    <property type="evidence" value="ECO:0007669"/>
    <property type="project" value="InterPro"/>
</dbReference>
<evidence type="ECO:0000313" key="7">
    <source>
        <dbReference type="Proteomes" id="UP000603434"/>
    </source>
</evidence>
<comment type="caution">
    <text evidence="6">The sequence shown here is derived from an EMBL/GenBank/DDBJ whole genome shotgun (WGS) entry which is preliminary data.</text>
</comment>
<sequence length="542" mass="58802">MSAIHLDRMFHPKSVAVVGASQRDGSIGRVVMRNLIDGKFLGEIYPVNPRHKTIWDLPAYPSLLDLKKRVDLAVVATPISLAPQIVKECIEAEVAGAVIISAGAKESGAKGRELELVIENEATRSGLRIFGPDCLGIICSHSKLNAGFANHMPLPGKMAFISQSGAICTAILDLSIREQIGFSYVVNLGDMLDVDFADVIDYLGGDPQVNSIVMYAERIHRVRSFMSAARAVSRVKPIIALKAGRTRAGAEAAATHTGALAGEDAVYDAAFKRAGIVRVKTFDELFDCAELLAKQPRPSGSGLVIITNAGGPGVMAVDALCDHGFEPVRLRAETISSLDKFLPPSWSRTNPVDISEDASPERYQKVVDVCLKAPEVNALLIILTPQATTDPGGVAEILAGQLKAKRYPVFTSWMGGRDVEKGREIFNHAGVPTFDTPERAVRAFIDLFQYSTNLEMLQEIPAKLPGKMEFDQDRARARIQEALAKKEYLLNEIESKALLSDYGIPVHRTQVAVSAEDAGQKACEMGFPVAMKVFSRDIIHKT</sequence>
<keyword evidence="1" id="KW-0436">Ligase</keyword>
<dbReference type="Gene3D" id="3.30.1490.20">
    <property type="entry name" value="ATP-grasp fold, A domain"/>
    <property type="match status" value="1"/>
</dbReference>
<dbReference type="Pfam" id="PF13607">
    <property type="entry name" value="Succ_CoA_lig"/>
    <property type="match status" value="1"/>
</dbReference>
<proteinExistence type="predicted"/>
<dbReference type="Pfam" id="PF13380">
    <property type="entry name" value="CoA_binding_2"/>
    <property type="match status" value="1"/>
</dbReference>
<dbReference type="SUPFAM" id="SSF56059">
    <property type="entry name" value="Glutathione synthetase ATP-binding domain-like"/>
    <property type="match status" value="1"/>
</dbReference>
<dbReference type="Pfam" id="PF13549">
    <property type="entry name" value="ATP-grasp_5"/>
    <property type="match status" value="1"/>
</dbReference>
<dbReference type="AlphaFoldDB" id="A0A8J6TN67"/>
<dbReference type="InterPro" id="IPR036291">
    <property type="entry name" value="NAD(P)-bd_dom_sf"/>
</dbReference>
<dbReference type="PANTHER" id="PTHR43334">
    <property type="entry name" value="ACETATE--COA LIGASE [ADP-FORMING]"/>
    <property type="match status" value="1"/>
</dbReference>
<dbReference type="Proteomes" id="UP000603434">
    <property type="component" value="Unassembled WGS sequence"/>
</dbReference>
<organism evidence="6 7">
    <name type="scientific">Candidatus Desulfatibia profunda</name>
    <dbReference type="NCBI Taxonomy" id="2841695"/>
    <lineage>
        <taxon>Bacteria</taxon>
        <taxon>Pseudomonadati</taxon>
        <taxon>Thermodesulfobacteriota</taxon>
        <taxon>Desulfobacteria</taxon>
        <taxon>Desulfobacterales</taxon>
        <taxon>Desulfobacterales incertae sedis</taxon>
        <taxon>Candidatus Desulfatibia</taxon>
    </lineage>
</organism>
<evidence type="ECO:0000256" key="4">
    <source>
        <dbReference type="PROSITE-ProRule" id="PRU00409"/>
    </source>
</evidence>
<accession>A0A8J6TN67</accession>
<dbReference type="InterPro" id="IPR011761">
    <property type="entry name" value="ATP-grasp"/>
</dbReference>
<dbReference type="Pfam" id="PF19045">
    <property type="entry name" value="Ligase_CoA_2"/>
    <property type="match status" value="1"/>
</dbReference>
<dbReference type="Gene3D" id="3.40.50.261">
    <property type="entry name" value="Succinyl-CoA synthetase domains"/>
    <property type="match status" value="2"/>
</dbReference>
<dbReference type="PROSITE" id="PS50975">
    <property type="entry name" value="ATP_GRASP"/>
    <property type="match status" value="1"/>
</dbReference>
<dbReference type="InterPro" id="IPR032875">
    <property type="entry name" value="Succ_CoA_lig_flav_dom"/>
</dbReference>
<gene>
    <name evidence="6" type="ORF">H8E23_12220</name>
</gene>
<protein>
    <submittedName>
        <fullName evidence="6">CoA-binding protein</fullName>
    </submittedName>
</protein>
<dbReference type="SUPFAM" id="SSF52210">
    <property type="entry name" value="Succinyl-CoA synthetase domains"/>
    <property type="match status" value="2"/>
</dbReference>
<feature type="non-terminal residue" evidence="6">
    <location>
        <position position="542"/>
    </location>
</feature>
<evidence type="ECO:0000256" key="3">
    <source>
        <dbReference type="ARBA" id="ARBA00022840"/>
    </source>
</evidence>
<dbReference type="PANTHER" id="PTHR43334:SF1">
    <property type="entry name" value="3-HYDROXYPROPIONATE--COA LIGASE [ADP-FORMING]"/>
    <property type="match status" value="1"/>
</dbReference>
<dbReference type="GO" id="GO:0005524">
    <property type="term" value="F:ATP binding"/>
    <property type="evidence" value="ECO:0007669"/>
    <property type="project" value="UniProtKB-UniRule"/>
</dbReference>